<keyword evidence="2" id="KW-1185">Reference proteome</keyword>
<accession>A0ABV0TPN4</accession>
<sequence length="101" mass="11477">MMYDGSCEDNCTTPPVQRAAVVKHQSPAVFTLDTLVPRFRFPVSSDLLCRCEYTQANSNADRDLLFEVVSVRFQMNSGAVCFWCEYNPSSIQTNYRKHASL</sequence>
<organism evidence="1 2">
    <name type="scientific">Ilyodon furcidens</name>
    <name type="common">goldbreast splitfin</name>
    <dbReference type="NCBI Taxonomy" id="33524"/>
    <lineage>
        <taxon>Eukaryota</taxon>
        <taxon>Metazoa</taxon>
        <taxon>Chordata</taxon>
        <taxon>Craniata</taxon>
        <taxon>Vertebrata</taxon>
        <taxon>Euteleostomi</taxon>
        <taxon>Actinopterygii</taxon>
        <taxon>Neopterygii</taxon>
        <taxon>Teleostei</taxon>
        <taxon>Neoteleostei</taxon>
        <taxon>Acanthomorphata</taxon>
        <taxon>Ovalentaria</taxon>
        <taxon>Atherinomorphae</taxon>
        <taxon>Cyprinodontiformes</taxon>
        <taxon>Goodeidae</taxon>
        <taxon>Ilyodon</taxon>
    </lineage>
</organism>
<dbReference type="EMBL" id="JAHRIQ010039154">
    <property type="protein sequence ID" value="MEQ2234260.1"/>
    <property type="molecule type" value="Genomic_DNA"/>
</dbReference>
<evidence type="ECO:0000313" key="2">
    <source>
        <dbReference type="Proteomes" id="UP001482620"/>
    </source>
</evidence>
<protein>
    <submittedName>
        <fullName evidence="1">Uncharacterized protein</fullName>
    </submittedName>
</protein>
<dbReference type="Proteomes" id="UP001482620">
    <property type="component" value="Unassembled WGS sequence"/>
</dbReference>
<reference evidence="1 2" key="1">
    <citation type="submission" date="2021-06" db="EMBL/GenBank/DDBJ databases">
        <authorList>
            <person name="Palmer J.M."/>
        </authorList>
    </citation>
    <scope>NUCLEOTIDE SEQUENCE [LARGE SCALE GENOMIC DNA]</scope>
    <source>
        <strain evidence="2">if_2019</strain>
        <tissue evidence="1">Muscle</tissue>
    </source>
</reference>
<evidence type="ECO:0000313" key="1">
    <source>
        <dbReference type="EMBL" id="MEQ2234260.1"/>
    </source>
</evidence>
<proteinExistence type="predicted"/>
<gene>
    <name evidence="1" type="ORF">ILYODFUR_030091</name>
</gene>
<name>A0ABV0TPN4_9TELE</name>
<comment type="caution">
    <text evidence="1">The sequence shown here is derived from an EMBL/GenBank/DDBJ whole genome shotgun (WGS) entry which is preliminary data.</text>
</comment>